<protein>
    <submittedName>
        <fullName evidence="2">Uncharacterized protein</fullName>
    </submittedName>
</protein>
<evidence type="ECO:0000313" key="2">
    <source>
        <dbReference type="EMBL" id="GBP15037.1"/>
    </source>
</evidence>
<reference evidence="2 3" key="1">
    <citation type="journal article" date="2019" name="Commun. Biol.">
        <title>The bagworm genome reveals a unique fibroin gene that provides high tensile strength.</title>
        <authorList>
            <person name="Kono N."/>
            <person name="Nakamura H."/>
            <person name="Ohtoshi R."/>
            <person name="Tomita M."/>
            <person name="Numata K."/>
            <person name="Arakawa K."/>
        </authorList>
    </citation>
    <scope>NUCLEOTIDE SEQUENCE [LARGE SCALE GENOMIC DNA]</scope>
</reference>
<evidence type="ECO:0000256" key="1">
    <source>
        <dbReference type="SAM" id="MobiDB-lite"/>
    </source>
</evidence>
<accession>A0A4C1TN91</accession>
<proteinExistence type="predicted"/>
<evidence type="ECO:0000313" key="3">
    <source>
        <dbReference type="Proteomes" id="UP000299102"/>
    </source>
</evidence>
<dbReference type="Proteomes" id="UP000299102">
    <property type="component" value="Unassembled WGS sequence"/>
</dbReference>
<sequence length="76" mass="8957">MEWRKWKETVDREISKREPLRRCRANYPKMLRMVFGKMKDLPAKGSAHLVRTPRRDGRGRRGSADNGLISFSLSLR</sequence>
<keyword evidence="3" id="KW-1185">Reference proteome</keyword>
<comment type="caution">
    <text evidence="2">The sequence shown here is derived from an EMBL/GenBank/DDBJ whole genome shotgun (WGS) entry which is preliminary data.</text>
</comment>
<feature type="region of interest" description="Disordered" evidence="1">
    <location>
        <begin position="49"/>
        <end position="76"/>
    </location>
</feature>
<gene>
    <name evidence="2" type="ORF">EVAR_6678_1</name>
</gene>
<organism evidence="2 3">
    <name type="scientific">Eumeta variegata</name>
    <name type="common">Bagworm moth</name>
    <name type="synonym">Eumeta japonica</name>
    <dbReference type="NCBI Taxonomy" id="151549"/>
    <lineage>
        <taxon>Eukaryota</taxon>
        <taxon>Metazoa</taxon>
        <taxon>Ecdysozoa</taxon>
        <taxon>Arthropoda</taxon>
        <taxon>Hexapoda</taxon>
        <taxon>Insecta</taxon>
        <taxon>Pterygota</taxon>
        <taxon>Neoptera</taxon>
        <taxon>Endopterygota</taxon>
        <taxon>Lepidoptera</taxon>
        <taxon>Glossata</taxon>
        <taxon>Ditrysia</taxon>
        <taxon>Tineoidea</taxon>
        <taxon>Psychidae</taxon>
        <taxon>Oiketicinae</taxon>
        <taxon>Eumeta</taxon>
    </lineage>
</organism>
<dbReference type="AlphaFoldDB" id="A0A4C1TN91"/>
<dbReference type="EMBL" id="BGZK01000068">
    <property type="protein sequence ID" value="GBP15037.1"/>
    <property type="molecule type" value="Genomic_DNA"/>
</dbReference>
<name>A0A4C1TN91_EUMVA</name>